<gene>
    <name evidence="1" type="ORF">DXG03_009634</name>
</gene>
<organism evidence="1 2">
    <name type="scientific">Asterophora parasitica</name>
    <dbReference type="NCBI Taxonomy" id="117018"/>
    <lineage>
        <taxon>Eukaryota</taxon>
        <taxon>Fungi</taxon>
        <taxon>Dikarya</taxon>
        <taxon>Basidiomycota</taxon>
        <taxon>Agaricomycotina</taxon>
        <taxon>Agaricomycetes</taxon>
        <taxon>Agaricomycetidae</taxon>
        <taxon>Agaricales</taxon>
        <taxon>Tricholomatineae</taxon>
        <taxon>Lyophyllaceae</taxon>
        <taxon>Asterophora</taxon>
    </lineage>
</organism>
<sequence>MPKRHQQFKSKKPGTHVTVKSIKKDFGATEFLAHLTSFLREQSIVARVPFSERSVFPIYHRLYLSLPPVPEVSGDAPVRDVIIATKANRGKITTNGIKNASASRFSTALLRVPTAGSSLSDSLSGLGIAQIRLIFKLPESSGLSIDEPLAYVHWFKPLGWFDDTLGMFQTLFSSRNHRQ</sequence>
<reference evidence="1" key="1">
    <citation type="submission" date="2020-07" db="EMBL/GenBank/DDBJ databases">
        <authorList>
            <person name="Nieuwenhuis M."/>
            <person name="Van De Peppel L.J.J."/>
        </authorList>
    </citation>
    <scope>NUCLEOTIDE SEQUENCE</scope>
    <source>
        <strain evidence="1">AP01</strain>
        <tissue evidence="1">Mycelium</tissue>
    </source>
</reference>
<dbReference type="AlphaFoldDB" id="A0A9P7K7R3"/>
<reference evidence="1" key="2">
    <citation type="submission" date="2021-10" db="EMBL/GenBank/DDBJ databases">
        <title>Phylogenomics reveals ancestral predisposition of the termite-cultivated fungus Termitomyces towards a domesticated lifestyle.</title>
        <authorList>
            <person name="Auxier B."/>
            <person name="Grum-Grzhimaylo A."/>
            <person name="Cardenas M.E."/>
            <person name="Lodge J.D."/>
            <person name="Laessoe T."/>
            <person name="Pedersen O."/>
            <person name="Smith M.E."/>
            <person name="Kuyper T.W."/>
            <person name="Franco-Molano E.A."/>
            <person name="Baroni T.J."/>
            <person name="Aanen D.K."/>
        </authorList>
    </citation>
    <scope>NUCLEOTIDE SEQUENCE</scope>
    <source>
        <strain evidence="1">AP01</strain>
        <tissue evidence="1">Mycelium</tissue>
    </source>
</reference>
<dbReference type="Proteomes" id="UP000775547">
    <property type="component" value="Unassembled WGS sequence"/>
</dbReference>
<keyword evidence="2" id="KW-1185">Reference proteome</keyword>
<dbReference type="OrthoDB" id="3244185at2759"/>
<name>A0A9P7K7R3_9AGAR</name>
<proteinExistence type="predicted"/>
<accession>A0A9P7K7R3</accession>
<comment type="caution">
    <text evidence="1">The sequence shown here is derived from an EMBL/GenBank/DDBJ whole genome shotgun (WGS) entry which is preliminary data.</text>
</comment>
<feature type="non-terminal residue" evidence="1">
    <location>
        <position position="1"/>
    </location>
</feature>
<protein>
    <submittedName>
        <fullName evidence="1">Uncharacterized protein</fullName>
    </submittedName>
</protein>
<dbReference type="EMBL" id="JABCKV010000950">
    <property type="protein sequence ID" value="KAG5640258.1"/>
    <property type="molecule type" value="Genomic_DNA"/>
</dbReference>
<evidence type="ECO:0000313" key="1">
    <source>
        <dbReference type="EMBL" id="KAG5640258.1"/>
    </source>
</evidence>
<evidence type="ECO:0000313" key="2">
    <source>
        <dbReference type="Proteomes" id="UP000775547"/>
    </source>
</evidence>